<sequence length="215" mass="23969">MHRLFLIALLAAVLPSCQSKDKDKVVITVHSQGTDMDSPKTIFRRNVEGRTMIFKIIPEFSTQSVTAIHPFPAEDGTYGVALKLDFKGTQSLDLVTRLRSGEMLMTMVNGVPVDHVQINRPVSDGIFTVWRGLAPELVTILEEKYPKIHESSSASTFLEMTPSTRKEKMEAKKRAEAAAKENAEEEKRRARGEFDPEAPEGEVVPLSDLLKSTSR</sequence>
<dbReference type="Proteomes" id="UP000190774">
    <property type="component" value="Unassembled WGS sequence"/>
</dbReference>
<dbReference type="EMBL" id="FUYE01000003">
    <property type="protein sequence ID" value="SKA86595.1"/>
    <property type="molecule type" value="Genomic_DNA"/>
</dbReference>
<feature type="compositionally biased region" description="Basic and acidic residues" evidence="1">
    <location>
        <begin position="164"/>
        <end position="194"/>
    </location>
</feature>
<feature type="compositionally biased region" description="Polar residues" evidence="1">
    <location>
        <begin position="152"/>
        <end position="163"/>
    </location>
</feature>
<organism evidence="2 3">
    <name type="scientific">Prosthecobacter debontii</name>
    <dbReference type="NCBI Taxonomy" id="48467"/>
    <lineage>
        <taxon>Bacteria</taxon>
        <taxon>Pseudomonadati</taxon>
        <taxon>Verrucomicrobiota</taxon>
        <taxon>Verrucomicrobiia</taxon>
        <taxon>Verrucomicrobiales</taxon>
        <taxon>Verrucomicrobiaceae</taxon>
        <taxon>Prosthecobacter</taxon>
    </lineage>
</organism>
<proteinExistence type="predicted"/>
<gene>
    <name evidence="2" type="ORF">SAMN02745166_01317</name>
</gene>
<reference evidence="3" key="1">
    <citation type="submission" date="2017-02" db="EMBL/GenBank/DDBJ databases">
        <authorList>
            <person name="Varghese N."/>
            <person name="Submissions S."/>
        </authorList>
    </citation>
    <scope>NUCLEOTIDE SEQUENCE [LARGE SCALE GENOMIC DNA]</scope>
    <source>
        <strain evidence="3">ATCC 700200</strain>
    </source>
</reference>
<evidence type="ECO:0000256" key="1">
    <source>
        <dbReference type="SAM" id="MobiDB-lite"/>
    </source>
</evidence>
<dbReference type="STRING" id="48467.SAMN02745166_01317"/>
<keyword evidence="3" id="KW-1185">Reference proteome</keyword>
<evidence type="ECO:0000313" key="2">
    <source>
        <dbReference type="EMBL" id="SKA86595.1"/>
    </source>
</evidence>
<dbReference type="AlphaFoldDB" id="A0A1T4XBP5"/>
<accession>A0A1T4XBP5</accession>
<protein>
    <submittedName>
        <fullName evidence="2">Uncharacterized protein</fullName>
    </submittedName>
</protein>
<evidence type="ECO:0000313" key="3">
    <source>
        <dbReference type="Proteomes" id="UP000190774"/>
    </source>
</evidence>
<dbReference type="RefSeq" id="WP_078812506.1">
    <property type="nucleotide sequence ID" value="NZ_FUYE01000003.1"/>
</dbReference>
<dbReference type="OrthoDB" id="196510at2"/>
<feature type="region of interest" description="Disordered" evidence="1">
    <location>
        <begin position="152"/>
        <end position="215"/>
    </location>
</feature>
<name>A0A1T4XBP5_9BACT</name>